<evidence type="ECO:0000313" key="1">
    <source>
        <dbReference type="EMBL" id="KDS64591.1"/>
    </source>
</evidence>
<name>A0A078SVR4_BACUN</name>
<dbReference type="AlphaFoldDB" id="A0A078SVR4"/>
<protein>
    <submittedName>
        <fullName evidence="1">Uncharacterized protein</fullName>
    </submittedName>
</protein>
<dbReference type="EMBL" id="JNHN01000007">
    <property type="protein sequence ID" value="KDS64591.1"/>
    <property type="molecule type" value="Genomic_DNA"/>
</dbReference>
<organism evidence="1 2">
    <name type="scientific">Bacteroides uniformis str. 3978 T3 ii</name>
    <dbReference type="NCBI Taxonomy" id="1339349"/>
    <lineage>
        <taxon>Bacteria</taxon>
        <taxon>Pseudomonadati</taxon>
        <taxon>Bacteroidota</taxon>
        <taxon>Bacteroidia</taxon>
        <taxon>Bacteroidales</taxon>
        <taxon>Bacteroidaceae</taxon>
        <taxon>Bacteroides</taxon>
    </lineage>
</organism>
<dbReference type="Proteomes" id="UP000028013">
    <property type="component" value="Unassembled WGS sequence"/>
</dbReference>
<gene>
    <name evidence="1" type="ORF">M094_3298</name>
</gene>
<evidence type="ECO:0000313" key="2">
    <source>
        <dbReference type="Proteomes" id="UP000028013"/>
    </source>
</evidence>
<reference evidence="1 2" key="1">
    <citation type="submission" date="2014-04" db="EMBL/GenBank/DDBJ databases">
        <authorList>
            <person name="Sears C."/>
            <person name="Carroll K."/>
            <person name="Sack B.R."/>
            <person name="Qadri F."/>
            <person name="Myers L.L."/>
            <person name="Chung G.-T."/>
            <person name="Escheverria P."/>
            <person name="Fraser C.M."/>
            <person name="Sadzewicz L."/>
            <person name="Shefchek K.A."/>
            <person name="Tallon L."/>
            <person name="Das S.P."/>
            <person name="Daugherty S."/>
            <person name="Mongodin E.F."/>
        </authorList>
    </citation>
    <scope>NUCLEOTIDE SEQUENCE [LARGE SCALE GENOMIC DNA]</scope>
    <source>
        <strain evidence="1 2">3978 T3 ii</strain>
    </source>
</reference>
<feature type="non-terminal residue" evidence="1">
    <location>
        <position position="34"/>
    </location>
</feature>
<proteinExistence type="predicted"/>
<accession>A0A078SVR4</accession>
<sequence length="34" mass="3808">MCTVFKSPDKVKTIGVLSFNYAAQRLFLNKMANA</sequence>
<comment type="caution">
    <text evidence="1">The sequence shown here is derived from an EMBL/GenBank/DDBJ whole genome shotgun (WGS) entry which is preliminary data.</text>
</comment>